<comment type="caution">
    <text evidence="4">The sequence shown here is derived from an EMBL/GenBank/DDBJ whole genome shotgun (WGS) entry which is preliminary data.</text>
</comment>
<evidence type="ECO:0000259" key="3">
    <source>
        <dbReference type="PROSITE" id="PS50114"/>
    </source>
</evidence>
<feature type="non-terminal residue" evidence="4">
    <location>
        <position position="1"/>
    </location>
</feature>
<evidence type="ECO:0000256" key="1">
    <source>
        <dbReference type="PROSITE-ProRule" id="PRU00094"/>
    </source>
</evidence>
<feature type="domain" description="GATA-type" evidence="3">
    <location>
        <begin position="1"/>
        <end position="42"/>
    </location>
</feature>
<evidence type="ECO:0000313" key="4">
    <source>
        <dbReference type="EMBL" id="KAJ7772316.1"/>
    </source>
</evidence>
<keyword evidence="5" id="KW-1185">Reference proteome</keyword>
<name>A0AAD7JX36_9AGAR</name>
<organism evidence="4 5">
    <name type="scientific">Mycena metata</name>
    <dbReference type="NCBI Taxonomy" id="1033252"/>
    <lineage>
        <taxon>Eukaryota</taxon>
        <taxon>Fungi</taxon>
        <taxon>Dikarya</taxon>
        <taxon>Basidiomycota</taxon>
        <taxon>Agaricomycotina</taxon>
        <taxon>Agaricomycetes</taxon>
        <taxon>Agaricomycetidae</taxon>
        <taxon>Agaricales</taxon>
        <taxon>Marasmiineae</taxon>
        <taxon>Mycenaceae</taxon>
        <taxon>Mycena</taxon>
    </lineage>
</organism>
<keyword evidence="1" id="KW-0479">Metal-binding</keyword>
<dbReference type="InterPro" id="IPR013088">
    <property type="entry name" value="Znf_NHR/GATA"/>
</dbReference>
<feature type="compositionally biased region" description="Pro residues" evidence="2">
    <location>
        <begin position="45"/>
        <end position="55"/>
    </location>
</feature>
<dbReference type="EMBL" id="JARKIB010000014">
    <property type="protein sequence ID" value="KAJ7772316.1"/>
    <property type="molecule type" value="Genomic_DNA"/>
</dbReference>
<evidence type="ECO:0000256" key="2">
    <source>
        <dbReference type="SAM" id="MobiDB-lite"/>
    </source>
</evidence>
<feature type="region of interest" description="Disordered" evidence="2">
    <location>
        <begin position="22"/>
        <end position="62"/>
    </location>
</feature>
<keyword evidence="1" id="KW-0863">Zinc-finger</keyword>
<gene>
    <name evidence="4" type="ORF">B0H16DRAFT_1880990</name>
</gene>
<dbReference type="GO" id="GO:0043565">
    <property type="term" value="F:sequence-specific DNA binding"/>
    <property type="evidence" value="ECO:0007669"/>
    <property type="project" value="InterPro"/>
</dbReference>
<dbReference type="InterPro" id="IPR000679">
    <property type="entry name" value="Znf_GATA"/>
</dbReference>
<accession>A0AAD7JX36</accession>
<reference evidence="4" key="1">
    <citation type="submission" date="2023-03" db="EMBL/GenBank/DDBJ databases">
        <title>Massive genome expansion in bonnet fungi (Mycena s.s.) driven by repeated elements and novel gene families across ecological guilds.</title>
        <authorList>
            <consortium name="Lawrence Berkeley National Laboratory"/>
            <person name="Harder C.B."/>
            <person name="Miyauchi S."/>
            <person name="Viragh M."/>
            <person name="Kuo A."/>
            <person name="Thoen E."/>
            <person name="Andreopoulos B."/>
            <person name="Lu D."/>
            <person name="Skrede I."/>
            <person name="Drula E."/>
            <person name="Henrissat B."/>
            <person name="Morin E."/>
            <person name="Kohler A."/>
            <person name="Barry K."/>
            <person name="LaButti K."/>
            <person name="Morin E."/>
            <person name="Salamov A."/>
            <person name="Lipzen A."/>
            <person name="Mereny Z."/>
            <person name="Hegedus B."/>
            <person name="Baldrian P."/>
            <person name="Stursova M."/>
            <person name="Weitz H."/>
            <person name="Taylor A."/>
            <person name="Grigoriev I.V."/>
            <person name="Nagy L.G."/>
            <person name="Martin F."/>
            <person name="Kauserud H."/>
        </authorList>
    </citation>
    <scope>NUCLEOTIDE SEQUENCE</scope>
    <source>
        <strain evidence="4">CBHHK182m</strain>
    </source>
</reference>
<protein>
    <recommendedName>
        <fullName evidence="3">GATA-type domain-containing protein</fullName>
    </recommendedName>
</protein>
<sequence>PFTDYCFSGGQLCNKCGLFERTHSRPRPQQFPQKREPVAATTPTIPLPALPPGPPSAHTYPQ</sequence>
<dbReference type="GO" id="GO:0008270">
    <property type="term" value="F:zinc ion binding"/>
    <property type="evidence" value="ECO:0007669"/>
    <property type="project" value="UniProtKB-KW"/>
</dbReference>
<keyword evidence="1" id="KW-0862">Zinc</keyword>
<feature type="non-terminal residue" evidence="4">
    <location>
        <position position="62"/>
    </location>
</feature>
<dbReference type="GO" id="GO:0006355">
    <property type="term" value="P:regulation of DNA-templated transcription"/>
    <property type="evidence" value="ECO:0007669"/>
    <property type="project" value="InterPro"/>
</dbReference>
<dbReference type="AlphaFoldDB" id="A0AAD7JX36"/>
<proteinExistence type="predicted"/>
<evidence type="ECO:0000313" key="5">
    <source>
        <dbReference type="Proteomes" id="UP001215598"/>
    </source>
</evidence>
<dbReference type="Gene3D" id="3.30.50.10">
    <property type="entry name" value="Erythroid Transcription Factor GATA-1, subunit A"/>
    <property type="match status" value="1"/>
</dbReference>
<dbReference type="Proteomes" id="UP001215598">
    <property type="component" value="Unassembled WGS sequence"/>
</dbReference>
<dbReference type="PROSITE" id="PS50114">
    <property type="entry name" value="GATA_ZN_FINGER_2"/>
    <property type="match status" value="1"/>
</dbReference>